<name>A0A1M3L707_9BACT</name>
<evidence type="ECO:0000313" key="2">
    <source>
        <dbReference type="Proteomes" id="UP000184233"/>
    </source>
</evidence>
<accession>A0A1M3L707</accession>
<dbReference type="EMBL" id="MKVH01000002">
    <property type="protein sequence ID" value="OJX61294.1"/>
    <property type="molecule type" value="Genomic_DNA"/>
</dbReference>
<reference evidence="1 2" key="1">
    <citation type="submission" date="2016-09" db="EMBL/GenBank/DDBJ databases">
        <title>Genome-resolved meta-omics ties microbial dynamics to process performance in biotechnology for thiocyanate degradation.</title>
        <authorList>
            <person name="Kantor R.S."/>
            <person name="Huddy R.J."/>
            <person name="Iyer R."/>
            <person name="Thomas B.C."/>
            <person name="Brown C.T."/>
            <person name="Anantharaman K."/>
            <person name="Tringe S."/>
            <person name="Hettich R.L."/>
            <person name="Harrison S.T."/>
            <person name="Banfield J.F."/>
        </authorList>
    </citation>
    <scope>NUCLEOTIDE SEQUENCE [LARGE SCALE GENOMIC DNA]</scope>
    <source>
        <strain evidence="1">59-99</strain>
    </source>
</reference>
<comment type="caution">
    <text evidence="1">The sequence shown here is derived from an EMBL/GenBank/DDBJ whole genome shotgun (WGS) entry which is preliminary data.</text>
</comment>
<proteinExistence type="predicted"/>
<sequence>MDFGERVARFLTTLKLDVDLPEGFEVLDPYRDAEVRRVVREFCGRYYASGHARIGVWGINPGRFGAGVTGLSFTDPVSLSDQLGIATSIGGRRELSAEFIGMVIDAYGGPQRWYHDVFLSALSPLGFVRDGVNINFYDDRTLERNIVPFVLDGQRAMIEAGVAKSGCVILGSGKLKSFVQRYVQPVIGYDDVHYLDHPRFIMQYRRKQVTSYVERYVTTIRGLVEKTFLHERASAS</sequence>
<dbReference type="STRING" id="1895771.BGO89_01575"/>
<dbReference type="Proteomes" id="UP000184233">
    <property type="component" value="Unassembled WGS sequence"/>
</dbReference>
<dbReference type="InterPro" id="IPR036895">
    <property type="entry name" value="Uracil-DNA_glycosylase-like_sf"/>
</dbReference>
<protein>
    <submittedName>
        <fullName evidence="1">Uncharacterized protein</fullName>
    </submittedName>
</protein>
<dbReference type="SUPFAM" id="SSF52141">
    <property type="entry name" value="Uracil-DNA glycosylase-like"/>
    <property type="match status" value="1"/>
</dbReference>
<dbReference type="AlphaFoldDB" id="A0A1M3L707"/>
<organism evidence="1 2">
    <name type="scientific">Candidatus Kapaibacterium thiocyanatum</name>
    <dbReference type="NCBI Taxonomy" id="1895771"/>
    <lineage>
        <taxon>Bacteria</taxon>
        <taxon>Pseudomonadati</taxon>
        <taxon>Candidatus Kapaibacteriota</taxon>
        <taxon>Candidatus Kapaibacteriia</taxon>
        <taxon>Candidatus Kapaibacteriales</taxon>
        <taxon>Candidatus Kapaibacteriaceae</taxon>
        <taxon>Candidatus Kapaibacterium</taxon>
    </lineage>
</organism>
<dbReference type="CDD" id="cd19375">
    <property type="entry name" value="UDG-F3-like_SMUG2"/>
    <property type="match status" value="1"/>
</dbReference>
<evidence type="ECO:0000313" key="1">
    <source>
        <dbReference type="EMBL" id="OJX61294.1"/>
    </source>
</evidence>
<dbReference type="Gene3D" id="3.40.470.10">
    <property type="entry name" value="Uracil-DNA glycosylase-like domain"/>
    <property type="match status" value="1"/>
</dbReference>
<dbReference type="InterPro" id="IPR032579">
    <property type="entry name" value="Phe_SMUG2-like"/>
</dbReference>
<gene>
    <name evidence="1" type="ORF">BGO89_01575</name>
</gene>